<keyword evidence="3" id="KW-0175">Coiled coil</keyword>
<dbReference type="Gene3D" id="2.30.29.30">
    <property type="entry name" value="Pleckstrin-homology domain (PH domain)/Phosphotyrosine-binding domain (PTB)"/>
    <property type="match status" value="1"/>
</dbReference>
<feature type="compositionally biased region" description="Polar residues" evidence="4">
    <location>
        <begin position="207"/>
        <end position="219"/>
    </location>
</feature>
<dbReference type="SUPFAM" id="SSF47923">
    <property type="entry name" value="Ypt/Rab-GAP domain of gyp1p"/>
    <property type="match status" value="2"/>
</dbReference>
<dbReference type="FunFam" id="1.10.10.2750:FF:000002">
    <property type="entry name" value="TBC1 domain family member 4"/>
    <property type="match status" value="1"/>
</dbReference>
<dbReference type="Proteomes" id="UP000092461">
    <property type="component" value="Unassembled WGS sequence"/>
</dbReference>
<dbReference type="GO" id="GO:0005096">
    <property type="term" value="F:GTPase activator activity"/>
    <property type="evidence" value="ECO:0007669"/>
    <property type="project" value="UniProtKB-KW"/>
</dbReference>
<evidence type="ECO:0000259" key="5">
    <source>
        <dbReference type="PROSITE" id="PS50086"/>
    </source>
</evidence>
<dbReference type="PANTHER" id="PTHR47219">
    <property type="entry name" value="RAB GTPASE-ACTIVATING PROTEIN 1-LIKE"/>
    <property type="match status" value="1"/>
</dbReference>
<dbReference type="FunFam" id="1.10.8.270:FF:000001">
    <property type="entry name" value="TBC1 domain family member 1"/>
    <property type="match status" value="1"/>
</dbReference>
<dbReference type="InterPro" id="IPR000195">
    <property type="entry name" value="Rab-GAP-TBC_dom"/>
</dbReference>
<evidence type="ECO:0000256" key="3">
    <source>
        <dbReference type="SAM" id="Coils"/>
    </source>
</evidence>
<feature type="domain" description="Rab-GAP TBC" evidence="5">
    <location>
        <begin position="818"/>
        <end position="1014"/>
    </location>
</feature>
<dbReference type="VEuPathDB" id="VectorBase:LLONM1_002443"/>
<dbReference type="FunFam" id="1.10.472.80:FF:000043">
    <property type="entry name" value="Pollux, isoform A"/>
    <property type="match status" value="1"/>
</dbReference>
<dbReference type="EnsemblMetazoa" id="LLOJ005599-RA">
    <property type="protein sequence ID" value="LLOJ005599-PA"/>
    <property type="gene ID" value="LLOJ005599"/>
</dbReference>
<feature type="compositionally biased region" description="Low complexity" evidence="4">
    <location>
        <begin position="1306"/>
        <end position="1318"/>
    </location>
</feature>
<feature type="compositionally biased region" description="Basic and acidic residues" evidence="4">
    <location>
        <begin position="1259"/>
        <end position="1274"/>
    </location>
</feature>
<feature type="compositionally biased region" description="Low complexity" evidence="4">
    <location>
        <begin position="649"/>
        <end position="660"/>
    </location>
</feature>
<proteinExistence type="predicted"/>
<dbReference type="Pfam" id="PF00640">
    <property type="entry name" value="PID"/>
    <property type="match status" value="1"/>
</dbReference>
<feature type="region of interest" description="Disordered" evidence="4">
    <location>
        <begin position="622"/>
        <end position="664"/>
    </location>
</feature>
<dbReference type="PANTHER" id="PTHR47219:SF16">
    <property type="entry name" value="GTPASE ACTIVATING PROTEIN"/>
    <property type="match status" value="1"/>
</dbReference>
<feature type="region of interest" description="Disordered" evidence="4">
    <location>
        <begin position="327"/>
        <end position="372"/>
    </location>
</feature>
<dbReference type="EMBL" id="AJWK01017664">
    <property type="status" value="NOT_ANNOTATED_CDS"/>
    <property type="molecule type" value="Genomic_DNA"/>
</dbReference>
<dbReference type="SUPFAM" id="SSF50729">
    <property type="entry name" value="PH domain-like"/>
    <property type="match status" value="1"/>
</dbReference>
<keyword evidence="2" id="KW-0597">Phosphoprotein</keyword>
<dbReference type="Gene3D" id="1.10.8.270">
    <property type="entry name" value="putative rabgap domain of human tbc1 domain family member 14 like domains"/>
    <property type="match status" value="1"/>
</dbReference>
<keyword evidence="7" id="KW-1185">Reference proteome</keyword>
<name>A0A1B0EYA1_LUTLO</name>
<dbReference type="VEuPathDB" id="VectorBase:LLOJ005599"/>
<protein>
    <recommendedName>
        <fullName evidence="5">Rab-GAP TBC domain-containing protein</fullName>
    </recommendedName>
</protein>
<feature type="region of interest" description="Disordered" evidence="4">
    <location>
        <begin position="1352"/>
        <end position="1377"/>
    </location>
</feature>
<dbReference type="Gene3D" id="1.10.472.80">
    <property type="entry name" value="Ypt/Rab-GAP domain of gyp1p, domain 3"/>
    <property type="match status" value="1"/>
</dbReference>
<evidence type="ECO:0000313" key="6">
    <source>
        <dbReference type="EnsemblMetazoa" id="LLOJ005599-PA"/>
    </source>
</evidence>
<evidence type="ECO:0000256" key="2">
    <source>
        <dbReference type="ARBA" id="ARBA00022553"/>
    </source>
</evidence>
<keyword evidence="1" id="KW-0343">GTPase activation</keyword>
<dbReference type="InterPro" id="IPR021785">
    <property type="entry name" value="DUF3350"/>
</dbReference>
<feature type="region of interest" description="Disordered" evidence="4">
    <location>
        <begin position="1244"/>
        <end position="1321"/>
    </location>
</feature>
<accession>A0A1B0EYA1</accession>
<dbReference type="InterPro" id="IPR011993">
    <property type="entry name" value="PH-like_dom_sf"/>
</dbReference>
<dbReference type="Pfam" id="PF00566">
    <property type="entry name" value="RabGAP-TBC"/>
    <property type="match status" value="1"/>
</dbReference>
<dbReference type="Gene3D" id="1.10.10.2750">
    <property type="match status" value="1"/>
</dbReference>
<dbReference type="InterPro" id="IPR006020">
    <property type="entry name" value="PTB/PI_dom"/>
</dbReference>
<evidence type="ECO:0000256" key="4">
    <source>
        <dbReference type="SAM" id="MobiDB-lite"/>
    </source>
</evidence>
<reference evidence="6" key="1">
    <citation type="submission" date="2020-05" db="UniProtKB">
        <authorList>
            <consortium name="EnsemblMetazoa"/>
        </authorList>
    </citation>
    <scope>IDENTIFICATION</scope>
    <source>
        <strain evidence="6">Jacobina</strain>
    </source>
</reference>
<dbReference type="PROSITE" id="PS50086">
    <property type="entry name" value="TBC_RABGAP"/>
    <property type="match status" value="1"/>
</dbReference>
<dbReference type="InterPro" id="IPR035969">
    <property type="entry name" value="Rab-GAP_TBC_sf"/>
</dbReference>
<feature type="compositionally biased region" description="Basic and acidic residues" evidence="4">
    <location>
        <begin position="345"/>
        <end position="371"/>
    </location>
</feature>
<feature type="region of interest" description="Disordered" evidence="4">
    <location>
        <begin position="197"/>
        <end position="219"/>
    </location>
</feature>
<dbReference type="CDD" id="cd01269">
    <property type="entry name" value="PTB_TBC1D1_like"/>
    <property type="match status" value="1"/>
</dbReference>
<dbReference type="InterPro" id="IPR050302">
    <property type="entry name" value="Rab_GAP_TBC_domain"/>
</dbReference>
<sequence length="1377" mass="157024">MKTKLISMLWRGSASVDPRFSAPMLKWSLQDIINRDIYIRLSMGIENGYLETFNSDFELQFKQQLKHIVGMCKMLRKNDARSKFFEIGVVNARSNDSFMEISGTINGFLYLLKDPRDPLLHIYLFETDSQDEMTELMQQMRDPNQTIGGSMGSIPQSIVSAPGSTDLSVQKALRNQGIHSTPASNLKFNEALRQAHHDGGPSIFSPKMTSSKSYTSGLSNSTGTVNAISGGNLTLFTDISPSHSQFFEVMYVGKIKVSHKRVPETFIDDALPKFKAYDTQRMMKMQEDARRNSLIPSTEPLVAPGSSHDIKIYVPPKVLSADLQEEAKRNEIEEEPSNVEDDVSVEEKTSNPANKEEDKENSSPRSKEKLLQRTVSQITVPVTKNELPMKRDRSASIGSIPVIEQNRTMVFLVGRTDLRLISPDRKQVLLYKDFKDIASCAQGHKNPDHFGIICREVQNDGFIAYVFKCQSDHVADDIVAAISQAFITCSELKNKEKSQILSCEHCPMLWYHKLCSDIEGLSEKKTQAVIFKRIESLSEDEQNVIMAKYYGAEEMAGNTLVQQIQFIMMLLRAHCESRQQRHIHDTAENRSEFLNQYLGGSTIFMKAKRSLSNSFDHLLKRKGGRDEGNFSKDIVSPTLESSDTAARASSKSISGSSSPSKLHMADQMKSPMIDIFMKVGNSPKESGENHSSSWRQAMLNNVVTPSKNYKNDENAQLISPLRSMKKSKVREKRTKAELRELWQTAIRQTILLSRMEKENTTLRIRQNENEIKKIKLEYDEILPCDKQSADLWDQYIDKNRSVPSKRDPKVLLQAMRNGVPRGKRGEVWMFLAEQHDLTHGPPNIKNYPNFNTPYQALLKNLTEHQHSIFIDLGRTFPNHKFYKQPLGIGQLSLFNLLKAYSILDPELGYCQGLGFICGVLLLHLEEEDAFEMLKHLMFRRQMRNKYLPDMTVFQRELYQLSRLLKDLIPDLYEWLDKNEISPTLYAAPWILTLFSSQFPLGFVTRVFDLIFLESQEVIFRVAIALLEVHKDELLKRDNFEEIMDYMKNTVPLMDGDKIDQVMRQTFAMDVSRQLSEYQVEYHVLQEEITTQNHHMETLNRTKEANHELETQLQIAQSTISQLEKAKFTHQNQIHALQVQVQSLEVTVETLGAFVNHLINSKIDLEIPGEVRRIVQQIQCAEQRKMKPTFMERKIGKSISVNSHLGTGLKILEEANESFDLGKEQQKKKSQFFERTFEQIRQQKASMRLNSFDEGASQMVKKDEMKLPERTEKGFHSVRSPNEIDSGIATPLSPHSSPANDKSKDQSSGASNPSSSSAPDLQIEIPSPAVHPLSNCEDVNFRFNGTTQLKTIRTGHQRTHIGTIPKVHSADEEKLEKS</sequence>
<feature type="compositionally biased region" description="Basic and acidic residues" evidence="4">
    <location>
        <begin position="1367"/>
        <end position="1377"/>
    </location>
</feature>
<dbReference type="SMART" id="SM00462">
    <property type="entry name" value="PTB"/>
    <property type="match status" value="1"/>
</dbReference>
<feature type="coiled-coil region" evidence="3">
    <location>
        <begin position="1067"/>
        <end position="1125"/>
    </location>
</feature>
<dbReference type="SMART" id="SM00164">
    <property type="entry name" value="TBC"/>
    <property type="match status" value="1"/>
</dbReference>
<organism evidence="6 7">
    <name type="scientific">Lutzomyia longipalpis</name>
    <name type="common">Sand fly</name>
    <dbReference type="NCBI Taxonomy" id="7200"/>
    <lineage>
        <taxon>Eukaryota</taxon>
        <taxon>Metazoa</taxon>
        <taxon>Ecdysozoa</taxon>
        <taxon>Arthropoda</taxon>
        <taxon>Hexapoda</taxon>
        <taxon>Insecta</taxon>
        <taxon>Pterygota</taxon>
        <taxon>Neoptera</taxon>
        <taxon>Endopterygota</taxon>
        <taxon>Diptera</taxon>
        <taxon>Nematocera</taxon>
        <taxon>Psychodoidea</taxon>
        <taxon>Psychodidae</taxon>
        <taxon>Lutzomyia</taxon>
        <taxon>Lutzomyia</taxon>
    </lineage>
</organism>
<evidence type="ECO:0000256" key="1">
    <source>
        <dbReference type="ARBA" id="ARBA00022468"/>
    </source>
</evidence>
<dbReference type="Pfam" id="PF11830">
    <property type="entry name" value="DUF3350"/>
    <property type="match status" value="1"/>
</dbReference>
<feature type="compositionally biased region" description="Acidic residues" evidence="4">
    <location>
        <begin position="332"/>
        <end position="344"/>
    </location>
</feature>
<evidence type="ECO:0000313" key="7">
    <source>
        <dbReference type="Proteomes" id="UP000092461"/>
    </source>
</evidence>